<feature type="transmembrane region" description="Helical" evidence="6">
    <location>
        <begin position="216"/>
        <end position="236"/>
    </location>
</feature>
<keyword evidence="4 6" id="KW-1133">Transmembrane helix</keyword>
<gene>
    <name evidence="8" type="primary">yicL</name>
    <name evidence="8" type="ORF">ERS132539_01939</name>
</gene>
<keyword evidence="5 6" id="KW-0472">Membrane</keyword>
<dbReference type="EMBL" id="FIJK01000058">
    <property type="protein sequence ID" value="CYW57545.1"/>
    <property type="molecule type" value="Genomic_DNA"/>
</dbReference>
<dbReference type="AlphaFoldDB" id="A0A0Z8Q4I9"/>
<organism evidence="8 9">
    <name type="scientific">Streptococcus suis</name>
    <dbReference type="NCBI Taxonomy" id="1307"/>
    <lineage>
        <taxon>Bacteria</taxon>
        <taxon>Bacillati</taxon>
        <taxon>Bacillota</taxon>
        <taxon>Bacilli</taxon>
        <taxon>Lactobacillales</taxon>
        <taxon>Streptococcaceae</taxon>
        <taxon>Streptococcus</taxon>
    </lineage>
</organism>
<evidence type="ECO:0000256" key="4">
    <source>
        <dbReference type="ARBA" id="ARBA00022989"/>
    </source>
</evidence>
<comment type="subcellular location">
    <subcellularLocation>
        <location evidence="1">Endomembrane system</location>
        <topology evidence="1">Multi-pass membrane protein</topology>
    </subcellularLocation>
</comment>
<dbReference type="PANTHER" id="PTHR32322">
    <property type="entry name" value="INNER MEMBRANE TRANSPORTER"/>
    <property type="match status" value="1"/>
</dbReference>
<dbReference type="PANTHER" id="PTHR32322:SF2">
    <property type="entry name" value="EAMA DOMAIN-CONTAINING PROTEIN"/>
    <property type="match status" value="1"/>
</dbReference>
<sequence>MAEKRLGTLITLIAGIAWGLSGVSGQYLIGRGMSVQLITSMRLMVSGLVLLGLCAVTARRNLLALLKNGRAMLAVCFFALFGLALNQLAYLQAIAYTNAATATVLQYLCPILVLAYTCLKDRQRPTGVEVISIVLAIVGTFFIATHGQLTELAITPLGLAWGLFSALTYALYIILPAQVIDQYGSLSVIGLGMLMGGLMVTFGLQTWQEPFQLDSGSVFGLVGIVGVGTIFAYTVFLKGVTMVGPVNASLLASIEPVASIIFAVWLVNEVFTSMDLVGMVCILLAVLLISLKDRMISEKSIG</sequence>
<dbReference type="InterPro" id="IPR037185">
    <property type="entry name" value="EmrE-like"/>
</dbReference>
<feature type="transmembrane region" description="Helical" evidence="6">
    <location>
        <begin position="41"/>
        <end position="59"/>
    </location>
</feature>
<dbReference type="InterPro" id="IPR000620">
    <property type="entry name" value="EamA_dom"/>
</dbReference>
<protein>
    <submittedName>
        <fullName evidence="8">DMT family permease</fullName>
    </submittedName>
</protein>
<evidence type="ECO:0000256" key="5">
    <source>
        <dbReference type="ARBA" id="ARBA00023136"/>
    </source>
</evidence>
<feature type="transmembrane region" description="Helical" evidence="6">
    <location>
        <begin position="186"/>
        <end position="204"/>
    </location>
</feature>
<accession>A0A0Z8Q4I9</accession>
<evidence type="ECO:0000256" key="2">
    <source>
        <dbReference type="ARBA" id="ARBA00007362"/>
    </source>
</evidence>
<evidence type="ECO:0000256" key="6">
    <source>
        <dbReference type="SAM" id="Phobius"/>
    </source>
</evidence>
<evidence type="ECO:0000256" key="3">
    <source>
        <dbReference type="ARBA" id="ARBA00022692"/>
    </source>
</evidence>
<name>A0A0Z8Q4I9_STRSU</name>
<evidence type="ECO:0000313" key="8">
    <source>
        <dbReference type="EMBL" id="CYW57545.1"/>
    </source>
</evidence>
<dbReference type="SUPFAM" id="SSF103481">
    <property type="entry name" value="Multidrug resistance efflux transporter EmrE"/>
    <property type="match status" value="2"/>
</dbReference>
<keyword evidence="3 6" id="KW-0812">Transmembrane</keyword>
<feature type="transmembrane region" description="Helical" evidence="6">
    <location>
        <begin position="99"/>
        <end position="119"/>
    </location>
</feature>
<dbReference type="RefSeq" id="WP_044767807.1">
    <property type="nucleotide sequence ID" value="NZ_CEIH01000235.1"/>
</dbReference>
<proteinExistence type="inferred from homology"/>
<comment type="similarity">
    <text evidence="2">Belongs to the EamA transporter family.</text>
</comment>
<evidence type="ECO:0000256" key="1">
    <source>
        <dbReference type="ARBA" id="ARBA00004127"/>
    </source>
</evidence>
<dbReference type="GO" id="GO:0016020">
    <property type="term" value="C:membrane"/>
    <property type="evidence" value="ECO:0007669"/>
    <property type="project" value="UniProtKB-SubCell"/>
</dbReference>
<feature type="transmembrane region" description="Helical" evidence="6">
    <location>
        <begin position="273"/>
        <end position="291"/>
    </location>
</feature>
<feature type="transmembrane region" description="Helical" evidence="6">
    <location>
        <begin position="71"/>
        <end position="93"/>
    </location>
</feature>
<feature type="transmembrane region" description="Helical" evidence="6">
    <location>
        <begin position="126"/>
        <end position="147"/>
    </location>
</feature>
<dbReference type="Proteomes" id="UP000069526">
    <property type="component" value="Unassembled WGS sequence"/>
</dbReference>
<dbReference type="Pfam" id="PF00892">
    <property type="entry name" value="EamA"/>
    <property type="match status" value="2"/>
</dbReference>
<feature type="domain" description="EamA" evidence="7">
    <location>
        <begin position="157"/>
        <end position="290"/>
    </location>
</feature>
<reference evidence="8 9" key="1">
    <citation type="submission" date="2016-02" db="EMBL/GenBank/DDBJ databases">
        <authorList>
            <consortium name="Pathogen Informatics"/>
        </authorList>
    </citation>
    <scope>NUCLEOTIDE SEQUENCE [LARGE SCALE GENOMIC DNA]</scope>
    <source>
        <strain evidence="8 9">SS1013</strain>
    </source>
</reference>
<feature type="transmembrane region" description="Helical" evidence="6">
    <location>
        <begin position="248"/>
        <end position="267"/>
    </location>
</feature>
<evidence type="ECO:0000313" key="9">
    <source>
        <dbReference type="Proteomes" id="UP000069526"/>
    </source>
</evidence>
<feature type="transmembrane region" description="Helical" evidence="6">
    <location>
        <begin position="153"/>
        <end position="174"/>
    </location>
</feature>
<feature type="domain" description="EamA" evidence="7">
    <location>
        <begin position="6"/>
        <end position="144"/>
    </location>
</feature>
<dbReference type="InterPro" id="IPR050638">
    <property type="entry name" value="AA-Vitamin_Transporters"/>
</dbReference>
<evidence type="ECO:0000259" key="7">
    <source>
        <dbReference type="Pfam" id="PF00892"/>
    </source>
</evidence>